<dbReference type="PANTHER" id="PTHR37928">
    <property type="entry name" value="CFEM DOMAIN PROTEIN (AFU_ORTHOLOGUE AFUA_6G14090)"/>
    <property type="match status" value="1"/>
</dbReference>
<dbReference type="SMART" id="SM00747">
    <property type="entry name" value="CFEM"/>
    <property type="match status" value="1"/>
</dbReference>
<keyword evidence="5" id="KW-0964">Secreted</keyword>
<accession>B1NNU0</accession>
<dbReference type="GO" id="GO:0046872">
    <property type="term" value="F:metal ion binding"/>
    <property type="evidence" value="ECO:0007669"/>
    <property type="project" value="UniProtKB-UniRule"/>
</dbReference>
<feature type="region of interest" description="Disordered" evidence="16">
    <location>
        <begin position="96"/>
        <end position="133"/>
    </location>
</feature>
<feature type="disulfide bond" evidence="15">
    <location>
        <begin position="40"/>
        <end position="47"/>
    </location>
</feature>
<evidence type="ECO:0000256" key="9">
    <source>
        <dbReference type="ARBA" id="ARBA00022729"/>
    </source>
</evidence>
<evidence type="ECO:0000256" key="5">
    <source>
        <dbReference type="ARBA" id="ARBA00022525"/>
    </source>
</evidence>
<dbReference type="EMBL" id="EF681768">
    <property type="protein sequence ID" value="ABV46588.1"/>
    <property type="molecule type" value="mRNA"/>
</dbReference>
<protein>
    <submittedName>
        <fullName evidence="19">GPI anchored CFEM domain protein</fullName>
    </submittedName>
</protein>
<keyword evidence="10 15" id="KW-0408">Iron</keyword>
<proteinExistence type="evidence at transcript level"/>
<feature type="chain" id="PRO_5002767676" evidence="17">
    <location>
        <begin position="19"/>
        <end position="206"/>
    </location>
</feature>
<dbReference type="GO" id="GO:0098552">
    <property type="term" value="C:side of membrane"/>
    <property type="evidence" value="ECO:0007669"/>
    <property type="project" value="UniProtKB-KW"/>
</dbReference>
<evidence type="ECO:0000313" key="19">
    <source>
        <dbReference type="EMBL" id="ABV46588.1"/>
    </source>
</evidence>
<dbReference type="OMA" id="CINSICD"/>
<keyword evidence="9 17" id="KW-0732">Signal</keyword>
<feature type="disulfide bond" evidence="15">
    <location>
        <begin position="26"/>
        <end position="66"/>
    </location>
</feature>
<evidence type="ECO:0000256" key="11">
    <source>
        <dbReference type="ARBA" id="ARBA00023136"/>
    </source>
</evidence>
<organism evidence="19">
    <name type="scientific">Dactylellina haptotyla</name>
    <dbReference type="NCBI Taxonomy" id="430498"/>
    <lineage>
        <taxon>Eukaryota</taxon>
        <taxon>Fungi</taxon>
        <taxon>Dikarya</taxon>
        <taxon>Ascomycota</taxon>
        <taxon>Pezizomycotina</taxon>
        <taxon>Orbiliomycetes</taxon>
        <taxon>Orbiliales</taxon>
        <taxon>Orbiliaceae</taxon>
        <taxon>Dactylellina</taxon>
    </lineage>
</organism>
<dbReference type="PROSITE" id="PS52012">
    <property type="entry name" value="CFEM"/>
    <property type="match status" value="1"/>
</dbReference>
<evidence type="ECO:0000259" key="18">
    <source>
        <dbReference type="PROSITE" id="PS52012"/>
    </source>
</evidence>
<name>B1NNU0_9PEZI</name>
<evidence type="ECO:0000256" key="14">
    <source>
        <dbReference type="ARBA" id="ARBA00023288"/>
    </source>
</evidence>
<evidence type="ECO:0000256" key="3">
    <source>
        <dbReference type="ARBA" id="ARBA00010031"/>
    </source>
</evidence>
<feature type="disulfide bond" evidence="15">
    <location>
        <begin position="30"/>
        <end position="61"/>
    </location>
</feature>
<dbReference type="AlphaFoldDB" id="B1NNU0"/>
<feature type="signal peptide" evidence="17">
    <location>
        <begin position="1"/>
        <end position="18"/>
    </location>
</feature>
<dbReference type="InterPro" id="IPR051735">
    <property type="entry name" value="CFEM_domain"/>
</dbReference>
<evidence type="ECO:0000256" key="13">
    <source>
        <dbReference type="ARBA" id="ARBA00023180"/>
    </source>
</evidence>
<keyword evidence="13" id="KW-0325">Glycoprotein</keyword>
<feature type="binding site" description="axial binding residue" evidence="15">
    <location>
        <position position="44"/>
    </location>
    <ligand>
        <name>heme</name>
        <dbReference type="ChEBI" id="CHEBI:30413"/>
    </ligand>
    <ligandPart>
        <name>Fe</name>
        <dbReference type="ChEBI" id="CHEBI:18248"/>
    </ligandPart>
</feature>
<evidence type="ECO:0000256" key="17">
    <source>
        <dbReference type="SAM" id="SignalP"/>
    </source>
</evidence>
<keyword evidence="7" id="KW-0336">GPI-anchor</keyword>
<dbReference type="GO" id="GO:0005886">
    <property type="term" value="C:plasma membrane"/>
    <property type="evidence" value="ECO:0007669"/>
    <property type="project" value="UniProtKB-SubCell"/>
</dbReference>
<comment type="similarity">
    <text evidence="3">Belongs to the RBT5 family.</text>
</comment>
<reference evidence="19" key="1">
    <citation type="journal article" date="2008" name="Environ. Microbiol.">
        <title>Paralysis of nematodes: shifts in the transcriptome of the nematode-trapping fungus Monacrosporium haptotylum during infection of Caenorhabditis elegans.</title>
        <authorList>
            <person name="Fekete C."/>
            <person name="Tholander M."/>
            <person name="Rajashekar B."/>
            <person name="Ahren D."/>
            <person name="Friman E."/>
            <person name="Johansson T."/>
            <person name="Tunlid A."/>
        </authorList>
    </citation>
    <scope>NUCLEOTIDE SEQUENCE</scope>
    <source>
        <strain evidence="19">CBS 200.50</strain>
    </source>
</reference>
<evidence type="ECO:0000256" key="1">
    <source>
        <dbReference type="ARBA" id="ARBA00004609"/>
    </source>
</evidence>
<evidence type="ECO:0000256" key="4">
    <source>
        <dbReference type="ARBA" id="ARBA00022475"/>
    </source>
</evidence>
<keyword evidence="4" id="KW-1003">Cell membrane</keyword>
<evidence type="ECO:0000256" key="6">
    <source>
        <dbReference type="ARBA" id="ARBA00022617"/>
    </source>
</evidence>
<keyword evidence="6 15" id="KW-0349">Heme</keyword>
<gene>
    <name evidence="19" type="primary">CFEM2</name>
</gene>
<keyword evidence="14" id="KW-0449">Lipoprotein</keyword>
<evidence type="ECO:0000256" key="10">
    <source>
        <dbReference type="ARBA" id="ARBA00023004"/>
    </source>
</evidence>
<evidence type="ECO:0000256" key="12">
    <source>
        <dbReference type="ARBA" id="ARBA00023157"/>
    </source>
</evidence>
<evidence type="ECO:0000256" key="15">
    <source>
        <dbReference type="PROSITE-ProRule" id="PRU01356"/>
    </source>
</evidence>
<dbReference type="InterPro" id="IPR008427">
    <property type="entry name" value="Extracellular_membr_CFEM_dom"/>
</dbReference>
<evidence type="ECO:0000256" key="2">
    <source>
        <dbReference type="ARBA" id="ARBA00004613"/>
    </source>
</evidence>
<evidence type="ECO:0000256" key="16">
    <source>
        <dbReference type="SAM" id="MobiDB-lite"/>
    </source>
</evidence>
<evidence type="ECO:0000256" key="8">
    <source>
        <dbReference type="ARBA" id="ARBA00022723"/>
    </source>
</evidence>
<comment type="subcellular location">
    <subcellularLocation>
        <location evidence="1">Cell membrane</location>
        <topology evidence="1">Lipid-anchor</topology>
        <topology evidence="1">GPI-anchor</topology>
    </subcellularLocation>
    <subcellularLocation>
        <location evidence="2">Secreted</location>
    </subcellularLocation>
</comment>
<keyword evidence="12 15" id="KW-1015">Disulfide bond</keyword>
<sequence>MKTSGILAVAAGAALAAAQLDQIPTCALTCAISSIGASGCAQTDIACVCSASSFLSGILTCIQGTCTAAEIQKTLGAAQVLCAGAGVTITVPGATSTTAAPTSTSAPVETTPPVETATEETSTAVETSTSSVVAPPTYDTTSSVVTLTTTTTYCPSSTTVIPTYVAPPAQNTTVPVPPPTYTGAAGSVAANAGAVIVGAALAMFFA</sequence>
<evidence type="ECO:0000256" key="7">
    <source>
        <dbReference type="ARBA" id="ARBA00022622"/>
    </source>
</evidence>
<dbReference type="Pfam" id="PF05730">
    <property type="entry name" value="CFEM"/>
    <property type="match status" value="1"/>
</dbReference>
<keyword evidence="8 15" id="KW-0479">Metal-binding</keyword>
<dbReference type="GO" id="GO:0005576">
    <property type="term" value="C:extracellular region"/>
    <property type="evidence" value="ECO:0007669"/>
    <property type="project" value="UniProtKB-SubCell"/>
</dbReference>
<feature type="domain" description="CFEM" evidence="18">
    <location>
        <begin position="1"/>
        <end position="107"/>
    </location>
</feature>
<dbReference type="PANTHER" id="PTHR37928:SF2">
    <property type="entry name" value="GPI ANCHORED CFEM DOMAIN PROTEIN (AFU_ORTHOLOGUE AFUA_6G10580)"/>
    <property type="match status" value="1"/>
</dbReference>
<feature type="disulfide bond" evidence="15">
    <location>
        <begin position="49"/>
        <end position="82"/>
    </location>
</feature>
<keyword evidence="11" id="KW-0472">Membrane</keyword>